<comment type="caution">
    <text evidence="1">The sequence shown here is derived from an EMBL/GenBank/DDBJ whole genome shotgun (WGS) entry which is preliminary data.</text>
</comment>
<keyword evidence="2" id="KW-1185">Reference proteome</keyword>
<dbReference type="EMBL" id="JAMXLR010000023">
    <property type="protein sequence ID" value="MCO6043341.1"/>
    <property type="molecule type" value="Genomic_DNA"/>
</dbReference>
<protein>
    <submittedName>
        <fullName evidence="1">DUF945 domain-containing protein</fullName>
    </submittedName>
</protein>
<gene>
    <name evidence="1" type="ORF">NG895_05425</name>
</gene>
<evidence type="ECO:0000313" key="1">
    <source>
        <dbReference type="EMBL" id="MCO6043341.1"/>
    </source>
</evidence>
<dbReference type="RefSeq" id="WP_252851448.1">
    <property type="nucleotide sequence ID" value="NZ_JAMXLR010000023.1"/>
</dbReference>
<accession>A0A9X2FCA1</accession>
<organism evidence="1 2">
    <name type="scientific">Aeoliella straminimaris</name>
    <dbReference type="NCBI Taxonomy" id="2954799"/>
    <lineage>
        <taxon>Bacteria</taxon>
        <taxon>Pseudomonadati</taxon>
        <taxon>Planctomycetota</taxon>
        <taxon>Planctomycetia</taxon>
        <taxon>Pirellulales</taxon>
        <taxon>Lacipirellulaceae</taxon>
        <taxon>Aeoliella</taxon>
    </lineage>
</organism>
<sequence length="292" mass="32408">MTTTLENVRQSIAEAFPFEVCKLPLLGPDRERTPHYGLFRSDNSECVGNACRRGYTPHTLDDVQALAEAASAGFDASHCGITCSWDGGHHVIIGPTDEHRRAIYGTADNIFPRFILQAGYDGRAFTASLGLFRDACSNLQWIRTAGQSHSVSLRHTRQLRDRMPGLIETFRGLAARWDGVVSTVERMQAAELDFREFVAAVYPMPEDASRRTVGSYQRRAESIVGRLMRERQRTGRPLGSAHTATAWEAFNAIQGYVQHDKSRKGRLSVAQRAIKALTDADVSRAMELALAV</sequence>
<name>A0A9X2FCA1_9BACT</name>
<dbReference type="InterPro" id="IPR026325">
    <property type="entry name" value="DUF932"/>
</dbReference>
<dbReference type="Proteomes" id="UP001155241">
    <property type="component" value="Unassembled WGS sequence"/>
</dbReference>
<evidence type="ECO:0000313" key="2">
    <source>
        <dbReference type="Proteomes" id="UP001155241"/>
    </source>
</evidence>
<dbReference type="Pfam" id="PF06067">
    <property type="entry name" value="DUF932"/>
    <property type="match status" value="1"/>
</dbReference>
<proteinExistence type="predicted"/>
<reference evidence="1" key="1">
    <citation type="submission" date="2022-06" db="EMBL/GenBank/DDBJ databases">
        <title>Aeoliella straminimaris, a novel planctomycete from sediments.</title>
        <authorList>
            <person name="Vitorino I.R."/>
            <person name="Lage O.M."/>
        </authorList>
    </citation>
    <scope>NUCLEOTIDE SEQUENCE</scope>
    <source>
        <strain evidence="1">ICT_H6.2</strain>
    </source>
</reference>
<dbReference type="AlphaFoldDB" id="A0A9X2FCA1"/>